<dbReference type="InterPro" id="IPR003594">
    <property type="entry name" value="HATPase_dom"/>
</dbReference>
<evidence type="ECO:0000256" key="4">
    <source>
        <dbReference type="ARBA" id="ARBA00022679"/>
    </source>
</evidence>
<evidence type="ECO:0000256" key="3">
    <source>
        <dbReference type="ARBA" id="ARBA00022553"/>
    </source>
</evidence>
<keyword evidence="8" id="KW-0902">Two-component regulatory system</keyword>
<dbReference type="Pfam" id="PF02518">
    <property type="entry name" value="HATPase_c"/>
    <property type="match status" value="1"/>
</dbReference>
<dbReference type="SUPFAM" id="SSF55874">
    <property type="entry name" value="ATPase domain of HSP90 chaperone/DNA topoisomerase II/histidine kinase"/>
    <property type="match status" value="1"/>
</dbReference>
<reference evidence="11" key="1">
    <citation type="submission" date="2016-10" db="EMBL/GenBank/DDBJ databases">
        <authorList>
            <person name="Varghese N."/>
            <person name="Submissions S."/>
        </authorList>
    </citation>
    <scope>NUCLEOTIDE SEQUENCE [LARGE SCALE GENOMIC DNA]</scope>
    <source>
        <strain evidence="11">LMG 26416</strain>
    </source>
</reference>
<evidence type="ECO:0000256" key="5">
    <source>
        <dbReference type="ARBA" id="ARBA00022741"/>
    </source>
</evidence>
<dbReference type="AlphaFoldDB" id="A0A1H7VLC5"/>
<gene>
    <name evidence="10" type="ORF">SAMN05192542_1266</name>
</gene>
<dbReference type="InterPro" id="IPR050482">
    <property type="entry name" value="Sensor_HK_TwoCompSys"/>
</dbReference>
<dbReference type="Pfam" id="PF07730">
    <property type="entry name" value="HisKA_3"/>
    <property type="match status" value="1"/>
</dbReference>
<keyword evidence="5" id="KW-0547">Nucleotide-binding</keyword>
<evidence type="ECO:0000313" key="11">
    <source>
        <dbReference type="Proteomes" id="UP000199120"/>
    </source>
</evidence>
<evidence type="ECO:0000256" key="1">
    <source>
        <dbReference type="ARBA" id="ARBA00000085"/>
    </source>
</evidence>
<proteinExistence type="predicted"/>
<keyword evidence="11" id="KW-1185">Reference proteome</keyword>
<accession>A0A1H7VLC5</accession>
<evidence type="ECO:0000256" key="8">
    <source>
        <dbReference type="ARBA" id="ARBA00023012"/>
    </source>
</evidence>
<organism evidence="10 11">
    <name type="scientific">Paraburkholderia caballeronis</name>
    <dbReference type="NCBI Taxonomy" id="416943"/>
    <lineage>
        <taxon>Bacteria</taxon>
        <taxon>Pseudomonadati</taxon>
        <taxon>Pseudomonadota</taxon>
        <taxon>Betaproteobacteria</taxon>
        <taxon>Burkholderiales</taxon>
        <taxon>Burkholderiaceae</taxon>
        <taxon>Paraburkholderia</taxon>
    </lineage>
</organism>
<name>A0A1H7VLC5_9BURK</name>
<evidence type="ECO:0000313" key="10">
    <source>
        <dbReference type="EMBL" id="SEM10046.1"/>
    </source>
</evidence>
<evidence type="ECO:0000259" key="9">
    <source>
        <dbReference type="PROSITE" id="PS50109"/>
    </source>
</evidence>
<evidence type="ECO:0000256" key="6">
    <source>
        <dbReference type="ARBA" id="ARBA00022777"/>
    </source>
</evidence>
<sequence>MFQPGAFLSRKRASASSKGVAAAARFVGFVISHWETWFLASNPASIRKTRYAQRGSRRAARERHGICVRLPRFSRPKTTLNDPDTIPIRPVTPDACLTESAFPQTDVTALPAQLRDVLLNCLLGLLAGSTRQQVLQTLVAQLASGLPGGNAMLVAGGGNGGPQTGADGRCTGGVACLLTGAAPGTAAWCADCRCAADCARAVRPLAGERLVLDVAAPVEPSFLAGIDCVADALDRALELTGDAAASASRRAPGETGALTRELHDSVAQQLGFMSLLVARLQQGAGADPVLAELRTMTTRLQRQVRELITSARLTLDGRSLQQALAESVAEFSRRCDVVFELDNRLPDLRLEPGAELHLLQIVREALSNVVRHAQARHAWVELRASRGGFQVSVMDDGVGLGLGSAGENHYGLNILHERARAIGAALTIGAGASGGTRVHLFVPRNLPGKEPSR</sequence>
<evidence type="ECO:0000256" key="2">
    <source>
        <dbReference type="ARBA" id="ARBA00012438"/>
    </source>
</evidence>
<dbReference type="InterPro" id="IPR011712">
    <property type="entry name" value="Sig_transdc_His_kin_sub3_dim/P"/>
</dbReference>
<comment type="catalytic activity">
    <reaction evidence="1">
        <text>ATP + protein L-histidine = ADP + protein N-phospho-L-histidine.</text>
        <dbReference type="EC" id="2.7.13.3"/>
    </reaction>
</comment>
<dbReference type="PROSITE" id="PS50109">
    <property type="entry name" value="HIS_KIN"/>
    <property type="match status" value="1"/>
</dbReference>
<dbReference type="Proteomes" id="UP000199120">
    <property type="component" value="Unassembled WGS sequence"/>
</dbReference>
<protein>
    <recommendedName>
        <fullName evidence="2">histidine kinase</fullName>
        <ecNumber evidence="2">2.7.13.3</ecNumber>
    </recommendedName>
</protein>
<dbReference type="EMBL" id="FOAJ01000026">
    <property type="protein sequence ID" value="SEM10046.1"/>
    <property type="molecule type" value="Genomic_DNA"/>
</dbReference>
<dbReference type="InterPro" id="IPR036890">
    <property type="entry name" value="HATPase_C_sf"/>
</dbReference>
<dbReference type="GO" id="GO:0000155">
    <property type="term" value="F:phosphorelay sensor kinase activity"/>
    <property type="evidence" value="ECO:0007669"/>
    <property type="project" value="InterPro"/>
</dbReference>
<feature type="domain" description="Histidine kinase" evidence="9">
    <location>
        <begin position="257"/>
        <end position="446"/>
    </location>
</feature>
<dbReference type="Gene3D" id="3.30.565.10">
    <property type="entry name" value="Histidine kinase-like ATPase, C-terminal domain"/>
    <property type="match status" value="1"/>
</dbReference>
<keyword evidence="4" id="KW-0808">Transferase</keyword>
<keyword evidence="6 10" id="KW-0418">Kinase</keyword>
<dbReference type="CDD" id="cd16917">
    <property type="entry name" value="HATPase_UhpB-NarQ-NarX-like"/>
    <property type="match status" value="1"/>
</dbReference>
<dbReference type="Gene3D" id="1.20.5.1930">
    <property type="match status" value="1"/>
</dbReference>
<dbReference type="EC" id="2.7.13.3" evidence="2"/>
<dbReference type="GO" id="GO:0005524">
    <property type="term" value="F:ATP binding"/>
    <property type="evidence" value="ECO:0007669"/>
    <property type="project" value="UniProtKB-KW"/>
</dbReference>
<dbReference type="PANTHER" id="PTHR24421:SF10">
    <property type="entry name" value="NITRATE_NITRITE SENSOR PROTEIN NARQ"/>
    <property type="match status" value="1"/>
</dbReference>
<dbReference type="SMART" id="SM00387">
    <property type="entry name" value="HATPase_c"/>
    <property type="match status" value="1"/>
</dbReference>
<keyword evidence="7" id="KW-0067">ATP-binding</keyword>
<dbReference type="GO" id="GO:0046983">
    <property type="term" value="F:protein dimerization activity"/>
    <property type="evidence" value="ECO:0007669"/>
    <property type="project" value="InterPro"/>
</dbReference>
<dbReference type="InterPro" id="IPR005467">
    <property type="entry name" value="His_kinase_dom"/>
</dbReference>
<dbReference type="PANTHER" id="PTHR24421">
    <property type="entry name" value="NITRATE/NITRITE SENSOR PROTEIN NARX-RELATED"/>
    <property type="match status" value="1"/>
</dbReference>
<keyword evidence="3" id="KW-0597">Phosphoprotein</keyword>
<dbReference type="GO" id="GO:0016020">
    <property type="term" value="C:membrane"/>
    <property type="evidence" value="ECO:0007669"/>
    <property type="project" value="InterPro"/>
</dbReference>
<dbReference type="STRING" id="416943.SAMN05445871_4318"/>
<evidence type="ECO:0000256" key="7">
    <source>
        <dbReference type="ARBA" id="ARBA00022840"/>
    </source>
</evidence>